<evidence type="ECO:0000313" key="3">
    <source>
        <dbReference type="Proteomes" id="UP001320420"/>
    </source>
</evidence>
<dbReference type="PANTHER" id="PTHR44167:SF24">
    <property type="entry name" value="SERINE_THREONINE-PROTEIN KINASE CHK2"/>
    <property type="match status" value="1"/>
</dbReference>
<organism evidence="2 3">
    <name type="scientific">Diatrype stigma</name>
    <dbReference type="NCBI Taxonomy" id="117547"/>
    <lineage>
        <taxon>Eukaryota</taxon>
        <taxon>Fungi</taxon>
        <taxon>Dikarya</taxon>
        <taxon>Ascomycota</taxon>
        <taxon>Pezizomycotina</taxon>
        <taxon>Sordariomycetes</taxon>
        <taxon>Xylariomycetidae</taxon>
        <taxon>Xylariales</taxon>
        <taxon>Diatrypaceae</taxon>
        <taxon>Diatrype</taxon>
    </lineage>
</organism>
<dbReference type="SUPFAM" id="SSF56112">
    <property type="entry name" value="Protein kinase-like (PK-like)"/>
    <property type="match status" value="1"/>
</dbReference>
<dbReference type="GO" id="GO:0005634">
    <property type="term" value="C:nucleus"/>
    <property type="evidence" value="ECO:0007669"/>
    <property type="project" value="TreeGrafter"/>
</dbReference>
<dbReference type="GO" id="GO:0005524">
    <property type="term" value="F:ATP binding"/>
    <property type="evidence" value="ECO:0007669"/>
    <property type="project" value="InterPro"/>
</dbReference>
<evidence type="ECO:0000259" key="1">
    <source>
        <dbReference type="PROSITE" id="PS50011"/>
    </source>
</evidence>
<proteinExistence type="predicted"/>
<feature type="domain" description="Protein kinase" evidence="1">
    <location>
        <begin position="31"/>
        <end position="380"/>
    </location>
</feature>
<dbReference type="InterPro" id="IPR000719">
    <property type="entry name" value="Prot_kinase_dom"/>
</dbReference>
<dbReference type="Pfam" id="PF00069">
    <property type="entry name" value="Pkinase"/>
    <property type="match status" value="1"/>
</dbReference>
<dbReference type="PROSITE" id="PS50011">
    <property type="entry name" value="PROTEIN_KINASE_DOM"/>
    <property type="match status" value="1"/>
</dbReference>
<reference evidence="2 3" key="1">
    <citation type="submission" date="2024-02" db="EMBL/GenBank/DDBJ databases">
        <title>De novo assembly and annotation of 12 fungi associated with fruit tree decline syndrome in Ontario, Canada.</title>
        <authorList>
            <person name="Sulman M."/>
            <person name="Ellouze W."/>
            <person name="Ilyukhin E."/>
        </authorList>
    </citation>
    <scope>NUCLEOTIDE SEQUENCE [LARGE SCALE GENOMIC DNA]</scope>
    <source>
        <strain evidence="2 3">M11/M66-122</strain>
    </source>
</reference>
<dbReference type="GO" id="GO:0004674">
    <property type="term" value="F:protein serine/threonine kinase activity"/>
    <property type="evidence" value="ECO:0007669"/>
    <property type="project" value="TreeGrafter"/>
</dbReference>
<dbReference type="InterPro" id="IPR008271">
    <property type="entry name" value="Ser/Thr_kinase_AS"/>
</dbReference>
<dbReference type="Gene3D" id="1.10.510.10">
    <property type="entry name" value="Transferase(Phosphotransferase) domain 1"/>
    <property type="match status" value="1"/>
</dbReference>
<keyword evidence="3" id="KW-1185">Reference proteome</keyword>
<sequence>MFDAMLYRFTAPVIKEGKDEKLGPGQVMPLQGKEERMGGGINGEVVSQYVARGHLVLKDTGLATNKVKVAKKTIQAPNKEQEVGILKNLRAVLDEERKIPLCTCISIITGHDDVKAYSLSLCAESNLETKFWQFVNQNRIKDCLIQMKEISSAIEFLHRTQPPMEPTEPDDQRACYCHMDLKPENIVVFPGGPAHPVGVWKIIDFGISKVRKAGTLKVWTRMQGKRPTQRITHTVGTQPQQLGGIYQAPEVNQQQEKVMGRRSDIWSLGCIFAEVLAANLGRLRELREQMEERRGSNDGFQPGFPYFFYEKKSIWGCFGPGTTFQMNGALHDELEGFPRRSPAHGEVLSQCTALIRKMLVAKRTSRLKAKDVLEKLDGIVKKMSE</sequence>
<evidence type="ECO:0000313" key="2">
    <source>
        <dbReference type="EMBL" id="KAK7753326.1"/>
    </source>
</evidence>
<gene>
    <name evidence="2" type="ORF">SLS62_004616</name>
</gene>
<dbReference type="SMART" id="SM00220">
    <property type="entry name" value="S_TKc"/>
    <property type="match status" value="1"/>
</dbReference>
<name>A0AAN9USU8_9PEZI</name>
<dbReference type="EMBL" id="JAKJXP020000029">
    <property type="protein sequence ID" value="KAK7753326.1"/>
    <property type="molecule type" value="Genomic_DNA"/>
</dbReference>
<dbReference type="Proteomes" id="UP001320420">
    <property type="component" value="Unassembled WGS sequence"/>
</dbReference>
<accession>A0AAN9USU8</accession>
<comment type="caution">
    <text evidence="2">The sequence shown here is derived from an EMBL/GenBank/DDBJ whole genome shotgun (WGS) entry which is preliminary data.</text>
</comment>
<dbReference type="GO" id="GO:0005737">
    <property type="term" value="C:cytoplasm"/>
    <property type="evidence" value="ECO:0007669"/>
    <property type="project" value="TreeGrafter"/>
</dbReference>
<protein>
    <recommendedName>
        <fullName evidence="1">Protein kinase domain-containing protein</fullName>
    </recommendedName>
</protein>
<dbReference type="AlphaFoldDB" id="A0AAN9USU8"/>
<dbReference type="GO" id="GO:0044773">
    <property type="term" value="P:mitotic DNA damage checkpoint signaling"/>
    <property type="evidence" value="ECO:0007669"/>
    <property type="project" value="TreeGrafter"/>
</dbReference>
<dbReference type="PROSITE" id="PS00108">
    <property type="entry name" value="PROTEIN_KINASE_ST"/>
    <property type="match status" value="1"/>
</dbReference>
<dbReference type="InterPro" id="IPR011009">
    <property type="entry name" value="Kinase-like_dom_sf"/>
</dbReference>
<dbReference type="PANTHER" id="PTHR44167">
    <property type="entry name" value="OVARIAN-SPECIFIC SERINE/THREONINE-PROTEIN KINASE LOK-RELATED"/>
    <property type="match status" value="1"/>
</dbReference>